<evidence type="ECO:0000313" key="5">
    <source>
        <dbReference type="Proteomes" id="UP000295293"/>
    </source>
</evidence>
<dbReference type="AlphaFoldDB" id="A0A4R6Z0D2"/>
<dbReference type="InterPro" id="IPR036770">
    <property type="entry name" value="Ankyrin_rpt-contain_sf"/>
</dbReference>
<dbReference type="PANTHER" id="PTHR24201">
    <property type="entry name" value="ANK_REP_REGION DOMAIN-CONTAINING PROTEIN"/>
    <property type="match status" value="1"/>
</dbReference>
<evidence type="ECO:0000256" key="3">
    <source>
        <dbReference type="PROSITE-ProRule" id="PRU00023"/>
    </source>
</evidence>
<dbReference type="OrthoDB" id="671583at2"/>
<dbReference type="SMART" id="SM00248">
    <property type="entry name" value="ANK"/>
    <property type="match status" value="4"/>
</dbReference>
<evidence type="ECO:0000256" key="2">
    <source>
        <dbReference type="ARBA" id="ARBA00023043"/>
    </source>
</evidence>
<protein>
    <submittedName>
        <fullName evidence="4">Ankyrin repeat protein</fullName>
    </submittedName>
</protein>
<dbReference type="PANTHER" id="PTHR24201:SF15">
    <property type="entry name" value="ANKYRIN REPEAT DOMAIN-CONTAINING PROTEIN 66"/>
    <property type="match status" value="1"/>
</dbReference>
<name>A0A4R6Z0D2_9GAMM</name>
<dbReference type="RefSeq" id="WP_133818479.1">
    <property type="nucleotide sequence ID" value="NZ_SNZH01000005.1"/>
</dbReference>
<accession>A0A4R6Z0D2</accession>
<reference evidence="4 5" key="1">
    <citation type="submission" date="2019-03" db="EMBL/GenBank/DDBJ databases">
        <title>Genomic Encyclopedia of Type Strains, Phase IV (KMG-IV): sequencing the most valuable type-strain genomes for metagenomic binning, comparative biology and taxonomic classification.</title>
        <authorList>
            <person name="Goeker M."/>
        </authorList>
    </citation>
    <scope>NUCLEOTIDE SEQUENCE [LARGE SCALE GENOMIC DNA]</scope>
    <source>
        <strain evidence="4 5">DSM 21667</strain>
    </source>
</reference>
<dbReference type="PROSITE" id="PS50297">
    <property type="entry name" value="ANK_REP_REGION"/>
    <property type="match status" value="1"/>
</dbReference>
<dbReference type="InterPro" id="IPR002110">
    <property type="entry name" value="Ankyrin_rpt"/>
</dbReference>
<dbReference type="SUPFAM" id="SSF48403">
    <property type="entry name" value="Ankyrin repeat"/>
    <property type="match status" value="1"/>
</dbReference>
<keyword evidence="5" id="KW-1185">Reference proteome</keyword>
<dbReference type="Pfam" id="PF12796">
    <property type="entry name" value="Ank_2"/>
    <property type="match status" value="1"/>
</dbReference>
<dbReference type="InterPro" id="IPR050776">
    <property type="entry name" value="Ank_Repeat/CDKN_Inhibitor"/>
</dbReference>
<feature type="repeat" description="ANK" evidence="3">
    <location>
        <begin position="166"/>
        <end position="198"/>
    </location>
</feature>
<evidence type="ECO:0000313" key="4">
    <source>
        <dbReference type="EMBL" id="TDR44971.1"/>
    </source>
</evidence>
<organism evidence="4 5">
    <name type="scientific">Tahibacter aquaticus</name>
    <dbReference type="NCBI Taxonomy" id="520092"/>
    <lineage>
        <taxon>Bacteria</taxon>
        <taxon>Pseudomonadati</taxon>
        <taxon>Pseudomonadota</taxon>
        <taxon>Gammaproteobacteria</taxon>
        <taxon>Lysobacterales</taxon>
        <taxon>Rhodanobacteraceae</taxon>
        <taxon>Tahibacter</taxon>
    </lineage>
</organism>
<dbReference type="Gene3D" id="1.25.40.20">
    <property type="entry name" value="Ankyrin repeat-containing domain"/>
    <property type="match status" value="1"/>
</dbReference>
<dbReference type="EMBL" id="SNZH01000005">
    <property type="protein sequence ID" value="TDR44971.1"/>
    <property type="molecule type" value="Genomic_DNA"/>
</dbReference>
<proteinExistence type="predicted"/>
<dbReference type="PROSITE" id="PS50088">
    <property type="entry name" value="ANK_REPEAT"/>
    <property type="match status" value="1"/>
</dbReference>
<gene>
    <name evidence="4" type="ORF">DFR29_105154</name>
</gene>
<keyword evidence="2 3" id="KW-0040">ANK repeat</keyword>
<dbReference type="Proteomes" id="UP000295293">
    <property type="component" value="Unassembled WGS sequence"/>
</dbReference>
<keyword evidence="1" id="KW-0677">Repeat</keyword>
<sequence length="231" mass="24428">MSESLNIADVFFAAIGRGDSAAVEALLLQQPGLIDTRNVQNVGAVLWALYHERAELAQSLAARRGRLDLAEQVALGHEAEAREEFARDPVLLQGYSDDGFTLLGLAVFFRQGALACWMIAQGAAVNAAATNAMRVAPIHAAVARSDGETLLALLLAGADPDLAQTQGIRPLHDAALGGKHAMAGLLLLHGARVDLRDARGRTAAMMAEEAGHAMLARCLRRFEGGFSLKNA</sequence>
<comment type="caution">
    <text evidence="4">The sequence shown here is derived from an EMBL/GenBank/DDBJ whole genome shotgun (WGS) entry which is preliminary data.</text>
</comment>
<evidence type="ECO:0000256" key="1">
    <source>
        <dbReference type="ARBA" id="ARBA00022737"/>
    </source>
</evidence>